<comment type="similarity">
    <text evidence="1">Belongs to the LysR transcriptional regulatory family.</text>
</comment>
<dbReference type="EMBL" id="CP015118">
    <property type="protein sequence ID" value="ARN19033.1"/>
    <property type="molecule type" value="Genomic_DNA"/>
</dbReference>
<evidence type="ECO:0000256" key="1">
    <source>
        <dbReference type="ARBA" id="ARBA00009437"/>
    </source>
</evidence>
<reference evidence="5 6" key="1">
    <citation type="submission" date="2016-04" db="EMBL/GenBank/DDBJ databases">
        <title>Complete genome sequence of natural rubber-degrading, novel Gram-negative bacterium, Rhizobacter gummiphilus strain NS21.</title>
        <authorList>
            <person name="Tabata M."/>
            <person name="Kasai D."/>
            <person name="Fukuda M."/>
        </authorList>
    </citation>
    <scope>NUCLEOTIDE SEQUENCE [LARGE SCALE GENOMIC DNA]</scope>
    <source>
        <strain evidence="5 6">NS21</strain>
    </source>
</reference>
<evidence type="ECO:0000256" key="2">
    <source>
        <dbReference type="ARBA" id="ARBA00023015"/>
    </source>
</evidence>
<dbReference type="InterPro" id="IPR050950">
    <property type="entry name" value="HTH-type_LysR_regulators"/>
</dbReference>
<dbReference type="InterPro" id="IPR000847">
    <property type="entry name" value="LysR_HTH_N"/>
</dbReference>
<dbReference type="GO" id="GO:0005829">
    <property type="term" value="C:cytosol"/>
    <property type="evidence" value="ECO:0007669"/>
    <property type="project" value="TreeGrafter"/>
</dbReference>
<keyword evidence="4" id="KW-0804">Transcription</keyword>
<dbReference type="Gene3D" id="3.40.190.290">
    <property type="match status" value="1"/>
</dbReference>
<proteinExistence type="inferred from homology"/>
<dbReference type="InterPro" id="IPR036390">
    <property type="entry name" value="WH_DNA-bd_sf"/>
</dbReference>
<dbReference type="SUPFAM" id="SSF53850">
    <property type="entry name" value="Periplasmic binding protein-like II"/>
    <property type="match status" value="1"/>
</dbReference>
<dbReference type="PROSITE" id="PS50931">
    <property type="entry name" value="HTH_LYSR"/>
    <property type="match status" value="1"/>
</dbReference>
<gene>
    <name evidence="5" type="ORF">A4W93_03360</name>
</gene>
<name>A0A1W6L467_9BURK</name>
<organism evidence="5 6">
    <name type="scientific">Piscinibacter gummiphilus</name>
    <dbReference type="NCBI Taxonomy" id="946333"/>
    <lineage>
        <taxon>Bacteria</taxon>
        <taxon>Pseudomonadati</taxon>
        <taxon>Pseudomonadota</taxon>
        <taxon>Betaproteobacteria</taxon>
        <taxon>Burkholderiales</taxon>
        <taxon>Sphaerotilaceae</taxon>
        <taxon>Piscinibacter</taxon>
    </lineage>
</organism>
<evidence type="ECO:0000313" key="5">
    <source>
        <dbReference type="EMBL" id="ARN19033.1"/>
    </source>
</evidence>
<dbReference type="STRING" id="946333.A4W93_03360"/>
<sequence length="295" mass="31759">MDLKQIEYFVAVGQAGSFSRAADTLGMTQPALSRQIRALEVELRETLLERNGRGVSLTEPGRRLLARGREVLQLMHDTRQELGALRGEAVGQIVVGLPPSLARRITVQLIEAFQAELPHAKVAVVEGFSSHIAEWLAAGRVDLGLVYNPEPHAQLAQEPVLEETLCLVGAPGSLSRAQVSLADVAALPLVMPQWGHSFRRLMESRAMLAGVRLQVAWEVSSVPTILDMVKRGHGFAALTGSAVAAGTAPGEVALATIVEPVIMSTLCVAWNHQRRRDALHVRTTEMLAALCRAGG</sequence>
<dbReference type="RefSeq" id="WP_085749268.1">
    <property type="nucleotide sequence ID" value="NZ_BSPR01000002.1"/>
</dbReference>
<dbReference type="PRINTS" id="PR00039">
    <property type="entry name" value="HTHLYSR"/>
</dbReference>
<dbReference type="Pfam" id="PF00126">
    <property type="entry name" value="HTH_1"/>
    <property type="match status" value="1"/>
</dbReference>
<evidence type="ECO:0000256" key="3">
    <source>
        <dbReference type="ARBA" id="ARBA00023125"/>
    </source>
</evidence>
<dbReference type="InterPro" id="IPR036388">
    <property type="entry name" value="WH-like_DNA-bd_sf"/>
</dbReference>
<keyword evidence="3" id="KW-0238">DNA-binding</keyword>
<keyword evidence="6" id="KW-1185">Reference proteome</keyword>
<dbReference type="Gene3D" id="1.10.10.10">
    <property type="entry name" value="Winged helix-like DNA-binding domain superfamily/Winged helix DNA-binding domain"/>
    <property type="match status" value="1"/>
</dbReference>
<keyword evidence="2" id="KW-0805">Transcription regulation</keyword>
<dbReference type="KEGG" id="rgu:A4W93_03360"/>
<dbReference type="Pfam" id="PF03466">
    <property type="entry name" value="LysR_substrate"/>
    <property type="match status" value="1"/>
</dbReference>
<evidence type="ECO:0000256" key="4">
    <source>
        <dbReference type="ARBA" id="ARBA00023163"/>
    </source>
</evidence>
<dbReference type="SUPFAM" id="SSF46785">
    <property type="entry name" value="Winged helix' DNA-binding domain"/>
    <property type="match status" value="1"/>
</dbReference>
<protein>
    <submittedName>
        <fullName evidence="5">LysR family transcriptional regulator</fullName>
    </submittedName>
</protein>
<dbReference type="AlphaFoldDB" id="A0A1W6L467"/>
<dbReference type="InterPro" id="IPR005119">
    <property type="entry name" value="LysR_subst-bd"/>
</dbReference>
<accession>A0A1W6L467</accession>
<dbReference type="GO" id="GO:0003700">
    <property type="term" value="F:DNA-binding transcription factor activity"/>
    <property type="evidence" value="ECO:0007669"/>
    <property type="project" value="InterPro"/>
</dbReference>
<dbReference type="PANTHER" id="PTHR30419">
    <property type="entry name" value="HTH-TYPE TRANSCRIPTIONAL REGULATOR YBHD"/>
    <property type="match status" value="1"/>
</dbReference>
<dbReference type="Proteomes" id="UP000193427">
    <property type="component" value="Chromosome"/>
</dbReference>
<dbReference type="FunFam" id="1.10.10.10:FF:000001">
    <property type="entry name" value="LysR family transcriptional regulator"/>
    <property type="match status" value="1"/>
</dbReference>
<evidence type="ECO:0000313" key="6">
    <source>
        <dbReference type="Proteomes" id="UP000193427"/>
    </source>
</evidence>
<dbReference type="GO" id="GO:0003677">
    <property type="term" value="F:DNA binding"/>
    <property type="evidence" value="ECO:0007669"/>
    <property type="project" value="UniProtKB-KW"/>
</dbReference>